<dbReference type="InterPro" id="IPR051309">
    <property type="entry name" value="ABCF_ATPase"/>
</dbReference>
<dbReference type="InterPro" id="IPR032781">
    <property type="entry name" value="ABC_tran_Xtn"/>
</dbReference>
<evidence type="ECO:0000256" key="1">
    <source>
        <dbReference type="ARBA" id="ARBA00022741"/>
    </source>
</evidence>
<dbReference type="InterPro" id="IPR003593">
    <property type="entry name" value="AAA+_ATPase"/>
</dbReference>
<dbReference type="InterPro" id="IPR003439">
    <property type="entry name" value="ABC_transporter-like_ATP-bd"/>
</dbReference>
<reference evidence="5" key="1">
    <citation type="submission" date="2023-01" db="EMBL/GenBank/DDBJ databases">
        <title>Human gut microbiome strain richness.</title>
        <authorList>
            <person name="Chen-Liaw A."/>
        </authorList>
    </citation>
    <scope>NUCLEOTIDE SEQUENCE</scope>
    <source>
        <strain evidence="5">1001275st1_F4_1001275B_160808</strain>
    </source>
</reference>
<dbReference type="InterPro" id="IPR027417">
    <property type="entry name" value="P-loop_NTPase"/>
</dbReference>
<dbReference type="AlphaFoldDB" id="A0AAW6E302"/>
<feature type="domain" description="ABC transporter" evidence="4">
    <location>
        <begin position="329"/>
        <end position="546"/>
    </location>
</feature>
<dbReference type="PROSITE" id="PS00211">
    <property type="entry name" value="ABC_TRANSPORTER_1"/>
    <property type="match status" value="2"/>
</dbReference>
<organism evidence="5 6">
    <name type="scientific">Ruminococcus bicirculans</name>
    <name type="common">ex Wegman et al. 2014</name>
    <dbReference type="NCBI Taxonomy" id="1160721"/>
    <lineage>
        <taxon>Bacteria</taxon>
        <taxon>Bacillati</taxon>
        <taxon>Bacillota</taxon>
        <taxon>Clostridia</taxon>
        <taxon>Eubacteriales</taxon>
        <taxon>Oscillospiraceae</taxon>
        <taxon>Ruminococcus</taxon>
    </lineage>
</organism>
<dbReference type="GO" id="GO:0005524">
    <property type="term" value="F:ATP binding"/>
    <property type="evidence" value="ECO:0007669"/>
    <property type="project" value="UniProtKB-KW"/>
</dbReference>
<dbReference type="Pfam" id="PF12848">
    <property type="entry name" value="ABC_tran_Xtn"/>
    <property type="match status" value="1"/>
</dbReference>
<dbReference type="InterPro" id="IPR032524">
    <property type="entry name" value="ABC_tran_C"/>
</dbReference>
<feature type="domain" description="ABC transporter" evidence="4">
    <location>
        <begin position="3"/>
        <end position="261"/>
    </location>
</feature>
<evidence type="ECO:0000256" key="3">
    <source>
        <dbReference type="SAM" id="Coils"/>
    </source>
</evidence>
<feature type="coiled-coil region" evidence="3">
    <location>
        <begin position="538"/>
        <end position="645"/>
    </location>
</feature>
<keyword evidence="2 5" id="KW-0067">ATP-binding</keyword>
<dbReference type="PROSITE" id="PS50893">
    <property type="entry name" value="ABC_TRANSPORTER_2"/>
    <property type="match status" value="2"/>
</dbReference>
<comment type="caution">
    <text evidence="5">The sequence shown here is derived from an EMBL/GenBank/DDBJ whole genome shotgun (WGS) entry which is preliminary data.</text>
</comment>
<dbReference type="CDD" id="cd03221">
    <property type="entry name" value="ABCF_EF-3"/>
    <property type="match status" value="2"/>
</dbReference>
<protein>
    <submittedName>
        <fullName evidence="5">ABC-F family ATP-binding cassette domain-containing protein</fullName>
    </submittedName>
</protein>
<dbReference type="GO" id="GO:0003677">
    <property type="term" value="F:DNA binding"/>
    <property type="evidence" value="ECO:0007669"/>
    <property type="project" value="InterPro"/>
</dbReference>
<dbReference type="InterPro" id="IPR017871">
    <property type="entry name" value="ABC_transporter-like_CS"/>
</dbReference>
<dbReference type="RefSeq" id="WP_195388483.1">
    <property type="nucleotide sequence ID" value="NZ_JADNGL010000009.1"/>
</dbReference>
<dbReference type="GO" id="GO:0016887">
    <property type="term" value="F:ATP hydrolysis activity"/>
    <property type="evidence" value="ECO:0007669"/>
    <property type="project" value="InterPro"/>
</dbReference>
<evidence type="ECO:0000259" key="4">
    <source>
        <dbReference type="PROSITE" id="PS50893"/>
    </source>
</evidence>
<dbReference type="PANTHER" id="PTHR42855">
    <property type="entry name" value="ABC TRANSPORTER ATP-BINDING SUBUNIT"/>
    <property type="match status" value="1"/>
</dbReference>
<dbReference type="SMART" id="SM00382">
    <property type="entry name" value="AAA"/>
    <property type="match status" value="2"/>
</dbReference>
<proteinExistence type="predicted"/>
<dbReference type="PANTHER" id="PTHR42855:SF2">
    <property type="entry name" value="DRUG RESISTANCE ABC TRANSPORTER,ATP-BINDING PROTEIN"/>
    <property type="match status" value="1"/>
</dbReference>
<dbReference type="SUPFAM" id="SSF52540">
    <property type="entry name" value="P-loop containing nucleoside triphosphate hydrolases"/>
    <property type="match status" value="2"/>
</dbReference>
<gene>
    <name evidence="5" type="ORF">PNU62_07215</name>
</gene>
<evidence type="ECO:0000313" key="5">
    <source>
        <dbReference type="EMBL" id="MDB8744803.1"/>
    </source>
</evidence>
<accession>A0AAW6E302</accession>
<dbReference type="Pfam" id="PF00005">
    <property type="entry name" value="ABC_tran"/>
    <property type="match status" value="2"/>
</dbReference>
<keyword evidence="3" id="KW-0175">Coiled coil</keyword>
<keyword evidence="1" id="KW-0547">Nucleotide-binding</keyword>
<dbReference type="Pfam" id="PF16326">
    <property type="entry name" value="ABC_tran_CTD"/>
    <property type="match status" value="1"/>
</dbReference>
<evidence type="ECO:0000313" key="6">
    <source>
        <dbReference type="Proteomes" id="UP001211015"/>
    </source>
</evidence>
<evidence type="ECO:0000256" key="2">
    <source>
        <dbReference type="ARBA" id="ARBA00022840"/>
    </source>
</evidence>
<dbReference type="EMBL" id="JAQMLV010000008">
    <property type="protein sequence ID" value="MDB8744803.1"/>
    <property type="molecule type" value="Genomic_DNA"/>
</dbReference>
<dbReference type="Gene3D" id="1.10.287.380">
    <property type="entry name" value="Valyl-tRNA synthetase, C-terminal domain"/>
    <property type="match status" value="1"/>
</dbReference>
<dbReference type="InterPro" id="IPR037118">
    <property type="entry name" value="Val-tRNA_synth_C_sf"/>
</dbReference>
<name>A0AAW6E302_9FIRM</name>
<dbReference type="Gene3D" id="3.40.50.300">
    <property type="entry name" value="P-loop containing nucleotide triphosphate hydrolases"/>
    <property type="match status" value="2"/>
</dbReference>
<dbReference type="Proteomes" id="UP001211015">
    <property type="component" value="Unassembled WGS sequence"/>
</dbReference>
<dbReference type="FunFam" id="3.40.50.300:FF:000011">
    <property type="entry name" value="Putative ABC transporter ATP-binding component"/>
    <property type="match status" value="1"/>
</dbReference>
<sequence>MLLNVEHLYKYFNGQALLKDINFTVEDREAVGLIGINGCGKSTLLNIITGSEGYDKTPEGLGSVNIAGKASIGFLRQNSGLNSELTIGEEMKNAFAPLLETLDKMKVLEKKMADGGDIDSISHEYAELSSYFEARDGYRIDVKIKQVLNGMGFGSTPTDRVISTLSGGEKTRLALAKLLLEEPNLLILDEPTNHLDFETLMWLEDYLKGYKGAIIIVSHDRYFLNKVCTRICEIEQGRLTSYRGDYSSYLVQKKMNSERQLKEYEAQQKEIAKLEDYVAKNLVRASTSKMAKSRQHMLDRIERIDKPLMYSKPPKIKLEYDIEPTKDIVRVVDCPLVVGEGADKKELIKSLTMNVRRGEHVAIIGANGIGKTSILKLIQGIIPHDGGNISWGGNVKISYFEQEHAILDPHKTVLEEIMDRYPRLSEQQARSVLGAVLLTGENVFKPISVLSGGERAKLCFAIMALNRGNVLVLDEPTNHLDLSTKEVLEDALAEFGGTIILVSHDRYLLNKVASRIIEIKHDEVNSYEGNFDAYSEAVNAARQLKMQSEAEIKRAEEEKAYKENKARQYRSKEQRAADAQKRNRIRELEKEIEDTEVLIFELENAISDPEIASDYSKMSEKCKELEEAKTALDQKMDEWAELSDQLS</sequence>